<feature type="domain" description="N-acetyltransferase" evidence="3">
    <location>
        <begin position="15"/>
        <end position="168"/>
    </location>
</feature>
<dbReference type="InterPro" id="IPR016181">
    <property type="entry name" value="Acyl_CoA_acyltransferase"/>
</dbReference>
<sequence length="200" mass="22513">MKTEAETEATRWRGYTLRRAHPEELHVLPDIEELAARQFLHSVHPFAAQLPTQTLEQLQEYQRHGDVWVAATTQGGLAAFVLCKEVDGAMFIAELDVHPAHARQGLGRALFEVVKRQALERGSPVVRLTTFRDVPWNAPNYERWGFRIMRDDEVGPGLRAIREQETRAGLPAASRVCMVLPLNTDGTAAREESKDGPRDP</sequence>
<dbReference type="PROSITE" id="PS51186">
    <property type="entry name" value="GNAT"/>
    <property type="match status" value="1"/>
</dbReference>
<dbReference type="GO" id="GO:0016747">
    <property type="term" value="F:acyltransferase activity, transferring groups other than amino-acyl groups"/>
    <property type="evidence" value="ECO:0007669"/>
    <property type="project" value="InterPro"/>
</dbReference>
<dbReference type="PANTHER" id="PTHR43800">
    <property type="entry name" value="PEPTIDYL-LYSINE N-ACETYLTRANSFERASE YJAB"/>
    <property type="match status" value="1"/>
</dbReference>
<accession>A0AAC8Q7X4</accession>
<evidence type="ECO:0000256" key="1">
    <source>
        <dbReference type="ARBA" id="ARBA00022679"/>
    </source>
</evidence>
<dbReference type="SUPFAM" id="SSF55729">
    <property type="entry name" value="Acyl-CoA N-acyltransferases (Nat)"/>
    <property type="match status" value="1"/>
</dbReference>
<evidence type="ECO:0000313" key="7">
    <source>
        <dbReference type="Proteomes" id="UP000256345"/>
    </source>
</evidence>
<dbReference type="CDD" id="cd04301">
    <property type="entry name" value="NAT_SF"/>
    <property type="match status" value="1"/>
</dbReference>
<gene>
    <name evidence="4" type="ORF">AA314_04225</name>
    <name evidence="5" type="ORF">ATI61_10814</name>
</gene>
<dbReference type="RefSeq" id="WP_047856883.1">
    <property type="nucleotide sequence ID" value="NZ_CP011509.1"/>
</dbReference>
<dbReference type="Pfam" id="PF00583">
    <property type="entry name" value="Acetyltransf_1"/>
    <property type="match status" value="1"/>
</dbReference>
<reference evidence="5 7" key="2">
    <citation type="submission" date="2018-08" db="EMBL/GenBank/DDBJ databases">
        <title>Genomic Encyclopedia of Archaeal and Bacterial Type Strains, Phase II (KMG-II): from individual species to whole genera.</title>
        <authorList>
            <person name="Goeker M."/>
        </authorList>
    </citation>
    <scope>NUCLEOTIDE SEQUENCE [LARGE SCALE GENOMIC DNA]</scope>
    <source>
        <strain evidence="5 7">DSM 2261</strain>
    </source>
</reference>
<dbReference type="InterPro" id="IPR000182">
    <property type="entry name" value="GNAT_dom"/>
</dbReference>
<dbReference type="Proteomes" id="UP000256345">
    <property type="component" value="Unassembled WGS sequence"/>
</dbReference>
<dbReference type="AlphaFoldDB" id="A0AAC8Q7X4"/>
<name>A0AAC8Q7X4_9BACT</name>
<evidence type="ECO:0000313" key="5">
    <source>
        <dbReference type="EMBL" id="REG28481.1"/>
    </source>
</evidence>
<dbReference type="Proteomes" id="UP000035579">
    <property type="component" value="Chromosome"/>
</dbReference>
<keyword evidence="2" id="KW-0012">Acyltransferase</keyword>
<evidence type="ECO:0000313" key="4">
    <source>
        <dbReference type="EMBL" id="AKJ02599.1"/>
    </source>
</evidence>
<evidence type="ECO:0000313" key="6">
    <source>
        <dbReference type="Proteomes" id="UP000035579"/>
    </source>
</evidence>
<dbReference type="KEGG" id="age:AA314_04225"/>
<dbReference type="EMBL" id="CP011509">
    <property type="protein sequence ID" value="AKJ02599.1"/>
    <property type="molecule type" value="Genomic_DNA"/>
</dbReference>
<evidence type="ECO:0000256" key="2">
    <source>
        <dbReference type="ARBA" id="ARBA00023315"/>
    </source>
</evidence>
<keyword evidence="7" id="KW-1185">Reference proteome</keyword>
<evidence type="ECO:0000259" key="3">
    <source>
        <dbReference type="PROSITE" id="PS51186"/>
    </source>
</evidence>
<reference evidence="4 6" key="1">
    <citation type="submission" date="2015-05" db="EMBL/GenBank/DDBJ databases">
        <title>Genome assembly of Archangium gephyra DSM 2261.</title>
        <authorList>
            <person name="Sharma G."/>
            <person name="Subramanian S."/>
        </authorList>
    </citation>
    <scope>NUCLEOTIDE SEQUENCE [LARGE SCALE GENOMIC DNA]</scope>
    <source>
        <strain evidence="4 6">DSM 2261</strain>
    </source>
</reference>
<dbReference type="Gene3D" id="3.40.630.30">
    <property type="match status" value="1"/>
</dbReference>
<protein>
    <submittedName>
        <fullName evidence="4 5">Acetyltransferase</fullName>
    </submittedName>
</protein>
<keyword evidence="1" id="KW-0808">Transferase</keyword>
<dbReference type="PANTHER" id="PTHR43800:SF1">
    <property type="entry name" value="PEPTIDYL-LYSINE N-ACETYLTRANSFERASE YJAB"/>
    <property type="match status" value="1"/>
</dbReference>
<organism evidence="4 6">
    <name type="scientific">Archangium gephyra</name>
    <dbReference type="NCBI Taxonomy" id="48"/>
    <lineage>
        <taxon>Bacteria</taxon>
        <taxon>Pseudomonadati</taxon>
        <taxon>Myxococcota</taxon>
        <taxon>Myxococcia</taxon>
        <taxon>Myxococcales</taxon>
        <taxon>Cystobacterineae</taxon>
        <taxon>Archangiaceae</taxon>
        <taxon>Archangium</taxon>
    </lineage>
</organism>
<proteinExistence type="predicted"/>
<dbReference type="EMBL" id="QUMU01000008">
    <property type="protein sequence ID" value="REG28481.1"/>
    <property type="molecule type" value="Genomic_DNA"/>
</dbReference>